<protein>
    <submittedName>
        <fullName evidence="3">MBL fold metallo-hydrolase</fullName>
    </submittedName>
</protein>
<organism evidence="3 4">
    <name type="scientific">Cytobacillus firmus</name>
    <name type="common">Bacillus firmus</name>
    <dbReference type="NCBI Taxonomy" id="1399"/>
    <lineage>
        <taxon>Bacteria</taxon>
        <taxon>Bacillati</taxon>
        <taxon>Bacillota</taxon>
        <taxon>Bacilli</taxon>
        <taxon>Bacillales</taxon>
        <taxon>Bacillaceae</taxon>
        <taxon>Cytobacillus</taxon>
    </lineage>
</organism>
<dbReference type="InterPro" id="IPR001279">
    <property type="entry name" value="Metallo-B-lactamas"/>
</dbReference>
<dbReference type="PANTHER" id="PTHR42951">
    <property type="entry name" value="METALLO-BETA-LACTAMASE DOMAIN-CONTAINING"/>
    <property type="match status" value="1"/>
</dbReference>
<dbReference type="AlphaFoldDB" id="A0AA46PSK7"/>
<keyword evidence="1" id="KW-0175">Coiled coil</keyword>
<proteinExistence type="predicted"/>
<evidence type="ECO:0000259" key="2">
    <source>
        <dbReference type="SMART" id="SM00849"/>
    </source>
</evidence>
<gene>
    <name evidence="3" type="ORF">OD459_03860</name>
</gene>
<dbReference type="InterPro" id="IPR036866">
    <property type="entry name" value="RibonucZ/Hydroxyglut_hydro"/>
</dbReference>
<dbReference type="PANTHER" id="PTHR42951:SF4">
    <property type="entry name" value="ACYL-COENZYME A THIOESTERASE MBLAC2"/>
    <property type="match status" value="1"/>
</dbReference>
<dbReference type="SMART" id="SM00849">
    <property type="entry name" value="Lactamase_B"/>
    <property type="match status" value="1"/>
</dbReference>
<dbReference type="RefSeq" id="WP_250802229.1">
    <property type="nucleotide sequence ID" value="NZ_CP098323.1"/>
</dbReference>
<dbReference type="Gene3D" id="3.60.15.10">
    <property type="entry name" value="Ribonuclease Z/Hydroxyacylglutathione hydrolase-like"/>
    <property type="match status" value="1"/>
</dbReference>
<accession>A0AA46PSK7</accession>
<sequence length="291" mass="33273">MQTLEKLKRRFWYLTPVAETDRPILGAVVGDRMTLMIDAGNSEAHAQLFLSELEKHQILSPGMVVLTHWHWDHIFGLSRLNIPSIASRLTKAEMEKLIPYLWTDEALDERVENGVEIEFCASAIKKEYGNDRSIKIKLPDITFENKLEIDLGGVTCQLQQVGGDHSPDSVVVFIKEEKILFLGDAIYANLYASKWNYTEDPMLRLLDAIDQFDADTYILSHGTAISKAEYQEEAAMLRKAAHLSEKYEGQMEEMKNAYQSYVNRELNENELETIQFFANGNELKGPSRRLP</sequence>
<dbReference type="Proteomes" id="UP001163104">
    <property type="component" value="Chromosome"/>
</dbReference>
<feature type="domain" description="Metallo-beta-lactamase" evidence="2">
    <location>
        <begin position="23"/>
        <end position="221"/>
    </location>
</feature>
<dbReference type="Pfam" id="PF00753">
    <property type="entry name" value="Lactamase_B"/>
    <property type="match status" value="1"/>
</dbReference>
<dbReference type="EMBL" id="CP107027">
    <property type="protein sequence ID" value="UYG96177.1"/>
    <property type="molecule type" value="Genomic_DNA"/>
</dbReference>
<dbReference type="SUPFAM" id="SSF56281">
    <property type="entry name" value="Metallo-hydrolase/oxidoreductase"/>
    <property type="match status" value="1"/>
</dbReference>
<evidence type="ECO:0000313" key="4">
    <source>
        <dbReference type="Proteomes" id="UP001163104"/>
    </source>
</evidence>
<evidence type="ECO:0000256" key="1">
    <source>
        <dbReference type="SAM" id="Coils"/>
    </source>
</evidence>
<evidence type="ECO:0000313" key="3">
    <source>
        <dbReference type="EMBL" id="UYG96177.1"/>
    </source>
</evidence>
<dbReference type="InterPro" id="IPR050855">
    <property type="entry name" value="NDM-1-like"/>
</dbReference>
<reference evidence="3" key="1">
    <citation type="submission" date="2022-10" db="EMBL/GenBank/DDBJ databases">
        <title>Mechanism of multi-heavy metal repair in Cytobacillus Firmus M7.</title>
        <authorList>
            <person name="Li X."/>
            <person name="Yu C."/>
        </authorList>
    </citation>
    <scope>NUCLEOTIDE SEQUENCE</scope>
    <source>
        <strain evidence="3">M7</strain>
    </source>
</reference>
<feature type="coiled-coil region" evidence="1">
    <location>
        <begin position="237"/>
        <end position="264"/>
    </location>
</feature>
<name>A0AA46PSK7_CYTFI</name>